<evidence type="ECO:0000256" key="9">
    <source>
        <dbReference type="ARBA" id="ARBA00023242"/>
    </source>
</evidence>
<keyword evidence="4" id="KW-0863">Zinc-finger</keyword>
<dbReference type="SMART" id="SM00066">
    <property type="entry name" value="GAL4"/>
    <property type="match status" value="1"/>
</dbReference>
<evidence type="ECO:0000256" key="7">
    <source>
        <dbReference type="ARBA" id="ARBA00023125"/>
    </source>
</evidence>
<evidence type="ECO:0000256" key="5">
    <source>
        <dbReference type="ARBA" id="ARBA00022833"/>
    </source>
</evidence>
<name>A0A317VEN5_ASPEC</name>
<dbReference type="InterPro" id="IPR051059">
    <property type="entry name" value="VerF-like"/>
</dbReference>
<evidence type="ECO:0000256" key="10">
    <source>
        <dbReference type="SAM" id="MobiDB-lite"/>
    </source>
</evidence>
<sequence>MPSQPPPAAAKPGRKKQSCDECFFAKTACDRVSPCSRCQSLGKQCSFGAQTPSTDNTYSMSSSPSPSLSQTPQRRDDRFFFLAHFTDPSVKQDKLAIAETAKSSTRRHLDPTYFQQEEPLLPYDSLSAYIPGFSGADPFLQPFSNPTGHLSMEFMPESAFSLKVSHRLGEMMMILVETSNSMGQGQQTQLELAELNSLFTTSNISVFISAYFQSLHWHLPIVHFPTFDPAKISNPLLLAIFLAGATYATSQDGPVFSSIVLDVAEEYIFRQLANLSSHPHPTSAPYLLPALEVIQGALIIEMLQFGQGETGTRRRIRIIRHPCVISTVRSLGILQFKRSMTPDMCNDETWGAMIAEEVCIRIACWAFLADGFLTVCFNNHPALSIFEMDCQFPWSSALFEAENASSFNEIAASYTAGRPLPSLREFITRLVDDNATDDLNQWSRSLVGEHLLILIYGLYNPMHSLAFQARTGLFGWVSTNSIKRAADNWRTIWDSVSSIVGKEGIQHLGYPKHAEELWWLLTATLDRASGRNVNFRYLDNAATDDLESLNNFIRNIKGPNRT</sequence>
<keyword evidence="6" id="KW-0805">Transcription regulation</keyword>
<dbReference type="Pfam" id="PF04082">
    <property type="entry name" value="Fungal_trans"/>
    <property type="match status" value="1"/>
</dbReference>
<organism evidence="12 13">
    <name type="scientific">Aspergillus eucalypticola (strain CBS 122712 / IBT 29274)</name>
    <dbReference type="NCBI Taxonomy" id="1448314"/>
    <lineage>
        <taxon>Eukaryota</taxon>
        <taxon>Fungi</taxon>
        <taxon>Dikarya</taxon>
        <taxon>Ascomycota</taxon>
        <taxon>Pezizomycotina</taxon>
        <taxon>Eurotiomycetes</taxon>
        <taxon>Eurotiomycetidae</taxon>
        <taxon>Eurotiales</taxon>
        <taxon>Aspergillaceae</taxon>
        <taxon>Aspergillus</taxon>
        <taxon>Aspergillus subgen. Circumdati</taxon>
    </lineage>
</organism>
<dbReference type="GeneID" id="37056018"/>
<evidence type="ECO:0000313" key="12">
    <source>
        <dbReference type="EMBL" id="PWY72816.1"/>
    </source>
</evidence>
<keyword evidence="5" id="KW-0862">Zinc</keyword>
<keyword evidence="2" id="KW-0479">Metal-binding</keyword>
<accession>A0A317VEN5</accession>
<comment type="subcellular location">
    <subcellularLocation>
        <location evidence="1">Nucleus</location>
    </subcellularLocation>
</comment>
<dbReference type="InterPro" id="IPR036864">
    <property type="entry name" value="Zn2-C6_fun-type_DNA-bd_sf"/>
</dbReference>
<dbReference type="InterPro" id="IPR007219">
    <property type="entry name" value="XnlR_reg_dom"/>
</dbReference>
<dbReference type="CDD" id="cd00067">
    <property type="entry name" value="GAL4"/>
    <property type="match status" value="1"/>
</dbReference>
<dbReference type="Pfam" id="PF00172">
    <property type="entry name" value="Zn_clus"/>
    <property type="match status" value="1"/>
</dbReference>
<keyword evidence="8" id="KW-0804">Transcription</keyword>
<dbReference type="RefSeq" id="XP_025387969.1">
    <property type="nucleotide sequence ID" value="XM_025534056.1"/>
</dbReference>
<keyword evidence="9" id="KW-0539">Nucleus</keyword>
<dbReference type="GO" id="GO:0008270">
    <property type="term" value="F:zinc ion binding"/>
    <property type="evidence" value="ECO:0007669"/>
    <property type="project" value="UniProtKB-KW"/>
</dbReference>
<dbReference type="Gene3D" id="4.10.240.10">
    <property type="entry name" value="Zn(2)-C6 fungal-type DNA-binding domain"/>
    <property type="match status" value="1"/>
</dbReference>
<keyword evidence="7" id="KW-0238">DNA-binding</keyword>
<gene>
    <name evidence="12" type="ORF">BO83DRAFT_408520</name>
</gene>
<evidence type="ECO:0000256" key="1">
    <source>
        <dbReference type="ARBA" id="ARBA00004123"/>
    </source>
</evidence>
<reference evidence="12" key="1">
    <citation type="submission" date="2016-12" db="EMBL/GenBank/DDBJ databases">
        <title>The genomes of Aspergillus section Nigri reveals drivers in fungal speciation.</title>
        <authorList>
            <consortium name="DOE Joint Genome Institute"/>
            <person name="Vesth T.C."/>
            <person name="Nybo J."/>
            <person name="Theobald S."/>
            <person name="Brandl J."/>
            <person name="Frisvad J.C."/>
            <person name="Nielsen K.F."/>
            <person name="Lyhne E.K."/>
            <person name="Kogle M.E."/>
            <person name="Kuo A."/>
            <person name="Riley R."/>
            <person name="Clum A."/>
            <person name="Nolan M."/>
            <person name="Lipzen A."/>
            <person name="Salamov A."/>
            <person name="Henrissat B."/>
            <person name="Wiebenga A."/>
            <person name="De vries R.P."/>
            <person name="Grigoriev I.V."/>
            <person name="Mortensen U.H."/>
            <person name="Andersen M.R."/>
            <person name="Baker S.E."/>
        </authorList>
    </citation>
    <scope>NUCLEOTIDE SEQUENCE</scope>
    <source>
        <strain evidence="12">CBS 122712</strain>
    </source>
</reference>
<dbReference type="GO" id="GO:0000785">
    <property type="term" value="C:chromatin"/>
    <property type="evidence" value="ECO:0007669"/>
    <property type="project" value="TreeGrafter"/>
</dbReference>
<evidence type="ECO:0000256" key="6">
    <source>
        <dbReference type="ARBA" id="ARBA00023015"/>
    </source>
</evidence>
<dbReference type="VEuPathDB" id="FungiDB:BO83DRAFT_408520"/>
<feature type="region of interest" description="Disordered" evidence="10">
    <location>
        <begin position="52"/>
        <end position="73"/>
    </location>
</feature>
<evidence type="ECO:0000256" key="8">
    <source>
        <dbReference type="ARBA" id="ARBA00023163"/>
    </source>
</evidence>
<dbReference type="SUPFAM" id="SSF57701">
    <property type="entry name" value="Zn2/Cys6 DNA-binding domain"/>
    <property type="match status" value="1"/>
</dbReference>
<dbReference type="PANTHER" id="PTHR40626">
    <property type="entry name" value="MIP31509P"/>
    <property type="match status" value="1"/>
</dbReference>
<comment type="caution">
    <text evidence="12">The sequence shown here is derived from an EMBL/GenBank/DDBJ whole genome shotgun (WGS) entry which is preliminary data.</text>
</comment>
<keyword evidence="3" id="KW-0677">Repeat</keyword>
<dbReference type="GO" id="GO:0009893">
    <property type="term" value="P:positive regulation of metabolic process"/>
    <property type="evidence" value="ECO:0007669"/>
    <property type="project" value="UniProtKB-ARBA"/>
</dbReference>
<dbReference type="GO" id="GO:0000981">
    <property type="term" value="F:DNA-binding transcription factor activity, RNA polymerase II-specific"/>
    <property type="evidence" value="ECO:0007669"/>
    <property type="project" value="InterPro"/>
</dbReference>
<dbReference type="GO" id="GO:0005634">
    <property type="term" value="C:nucleus"/>
    <property type="evidence" value="ECO:0007669"/>
    <property type="project" value="UniProtKB-SubCell"/>
</dbReference>
<proteinExistence type="predicted"/>
<evidence type="ECO:0000256" key="4">
    <source>
        <dbReference type="ARBA" id="ARBA00022771"/>
    </source>
</evidence>
<dbReference type="GO" id="GO:0006351">
    <property type="term" value="P:DNA-templated transcription"/>
    <property type="evidence" value="ECO:0007669"/>
    <property type="project" value="InterPro"/>
</dbReference>
<dbReference type="AlphaFoldDB" id="A0A317VEN5"/>
<dbReference type="Proteomes" id="UP000246171">
    <property type="component" value="Unassembled WGS sequence"/>
</dbReference>
<feature type="compositionally biased region" description="Low complexity" evidence="10">
    <location>
        <begin position="52"/>
        <end position="72"/>
    </location>
</feature>
<evidence type="ECO:0000256" key="2">
    <source>
        <dbReference type="ARBA" id="ARBA00022723"/>
    </source>
</evidence>
<protein>
    <recommendedName>
        <fullName evidence="11">Zn(2)-C6 fungal-type domain-containing protein</fullName>
    </recommendedName>
</protein>
<evidence type="ECO:0000259" key="11">
    <source>
        <dbReference type="PROSITE" id="PS50048"/>
    </source>
</evidence>
<evidence type="ECO:0000313" key="13">
    <source>
        <dbReference type="Proteomes" id="UP000246171"/>
    </source>
</evidence>
<dbReference type="GO" id="GO:0000978">
    <property type="term" value="F:RNA polymerase II cis-regulatory region sequence-specific DNA binding"/>
    <property type="evidence" value="ECO:0007669"/>
    <property type="project" value="InterPro"/>
</dbReference>
<dbReference type="OrthoDB" id="654211at2759"/>
<dbReference type="CDD" id="cd12148">
    <property type="entry name" value="fungal_TF_MHR"/>
    <property type="match status" value="1"/>
</dbReference>
<dbReference type="InterPro" id="IPR001138">
    <property type="entry name" value="Zn2Cys6_DnaBD"/>
</dbReference>
<dbReference type="PROSITE" id="PS50048">
    <property type="entry name" value="ZN2_CY6_FUNGAL_2"/>
    <property type="match status" value="1"/>
</dbReference>
<dbReference type="EMBL" id="MSFU01000013">
    <property type="protein sequence ID" value="PWY72816.1"/>
    <property type="molecule type" value="Genomic_DNA"/>
</dbReference>
<feature type="domain" description="Zn(2)-C6 fungal-type" evidence="11">
    <location>
        <begin position="18"/>
        <end position="47"/>
    </location>
</feature>
<evidence type="ECO:0000256" key="3">
    <source>
        <dbReference type="ARBA" id="ARBA00022737"/>
    </source>
</evidence>
<dbReference type="PANTHER" id="PTHR40626:SF1">
    <property type="entry name" value="TRANSCRIPTION FACTOR WITH C2H2 AND ZN(2)-CYS(6) DNA BINDING DOMAIN (EUROFUNG)"/>
    <property type="match status" value="1"/>
</dbReference>
<keyword evidence="13" id="KW-1185">Reference proteome</keyword>